<evidence type="ECO:0000256" key="5">
    <source>
        <dbReference type="PROSITE-ProRule" id="PRU00169"/>
    </source>
</evidence>
<dbReference type="PROSITE" id="PS00622">
    <property type="entry name" value="HTH_LUXR_1"/>
    <property type="match status" value="1"/>
</dbReference>
<dbReference type="AlphaFoldDB" id="A0A480ASJ2"/>
<dbReference type="InterPro" id="IPR001789">
    <property type="entry name" value="Sig_transdc_resp-reg_receiver"/>
</dbReference>
<dbReference type="PRINTS" id="PR00038">
    <property type="entry name" value="HTHLUXR"/>
</dbReference>
<dbReference type="CDD" id="cd06170">
    <property type="entry name" value="LuxR_C_like"/>
    <property type="match status" value="1"/>
</dbReference>
<sequence>MTRIYLVDDQLILRDGLHALLETAGHQVVGESSDPTQAVVEAQQQQAQVMLLDLGLGERSGFEVLQELKKRESPVRAVVLTMSAQPRHVAEAVRLGAAGYVLKDAGAAELLQAIDTVAAGRRFFGPQVADLALQALTNDAPADPFAILSPRERQIVTMVVNGLSSAAIGTQLHLSPKTVDTYRSRVMAKLGVAGVTSLVRLAVREGLVEK</sequence>
<dbReference type="SUPFAM" id="SSF52172">
    <property type="entry name" value="CheY-like"/>
    <property type="match status" value="1"/>
</dbReference>
<evidence type="ECO:0000259" key="6">
    <source>
        <dbReference type="PROSITE" id="PS50043"/>
    </source>
</evidence>
<dbReference type="PANTHER" id="PTHR43214:SF41">
    <property type="entry name" value="NITRATE_NITRITE RESPONSE REGULATOR PROTEIN NARP"/>
    <property type="match status" value="1"/>
</dbReference>
<dbReference type="GO" id="GO:0006355">
    <property type="term" value="P:regulation of DNA-templated transcription"/>
    <property type="evidence" value="ECO:0007669"/>
    <property type="project" value="InterPro"/>
</dbReference>
<reference evidence="9" key="1">
    <citation type="submission" date="2019-03" db="EMBL/GenBank/DDBJ databases">
        <title>Aquabacterium pictum sp.nov., the first bacteriochlorophyll a-containing freshwater bacterium in the genus Aquabacterium of the class Betaproteobacteria.</title>
        <authorList>
            <person name="Hirose S."/>
            <person name="Tank M."/>
            <person name="Hara E."/>
            <person name="Tamaki H."/>
            <person name="Takaichi S."/>
            <person name="Haruta S."/>
            <person name="Hanada S."/>
        </authorList>
    </citation>
    <scope>NUCLEOTIDE SEQUENCE [LARGE SCALE GENOMIC DNA]</scope>
    <source>
        <strain evidence="9">W35</strain>
    </source>
</reference>
<dbReference type="Pfam" id="PF00072">
    <property type="entry name" value="Response_reg"/>
    <property type="match status" value="1"/>
</dbReference>
<keyword evidence="3 8" id="KW-0238">DNA-binding</keyword>
<keyword evidence="9" id="KW-1185">Reference proteome</keyword>
<dbReference type="InterPro" id="IPR016032">
    <property type="entry name" value="Sig_transdc_resp-reg_C-effctor"/>
</dbReference>
<feature type="domain" description="HTH luxR-type" evidence="6">
    <location>
        <begin position="141"/>
        <end position="206"/>
    </location>
</feature>
<feature type="modified residue" description="4-aspartylphosphate" evidence="5">
    <location>
        <position position="53"/>
    </location>
</feature>
<dbReference type="GO" id="GO:0000160">
    <property type="term" value="P:phosphorelay signal transduction system"/>
    <property type="evidence" value="ECO:0007669"/>
    <property type="project" value="InterPro"/>
</dbReference>
<accession>A0A480ASJ2</accession>
<feature type="domain" description="Response regulatory" evidence="7">
    <location>
        <begin position="3"/>
        <end position="118"/>
    </location>
</feature>
<evidence type="ECO:0000313" key="9">
    <source>
        <dbReference type="Proteomes" id="UP000301751"/>
    </source>
</evidence>
<dbReference type="PROSITE" id="PS50043">
    <property type="entry name" value="HTH_LUXR_2"/>
    <property type="match status" value="1"/>
</dbReference>
<dbReference type="CDD" id="cd17535">
    <property type="entry name" value="REC_NarL-like"/>
    <property type="match status" value="1"/>
</dbReference>
<gene>
    <name evidence="8" type="primary">uvrY</name>
    <name evidence="8" type="ORF">AQPW35_22780</name>
</gene>
<evidence type="ECO:0000256" key="3">
    <source>
        <dbReference type="ARBA" id="ARBA00023125"/>
    </source>
</evidence>
<dbReference type="EMBL" id="BJCL01000005">
    <property type="protein sequence ID" value="GCL63197.1"/>
    <property type="molecule type" value="Genomic_DNA"/>
</dbReference>
<keyword evidence="2" id="KW-0805">Transcription regulation</keyword>
<keyword evidence="1 5" id="KW-0597">Phosphoprotein</keyword>
<dbReference type="OrthoDB" id="9780593at2"/>
<dbReference type="Proteomes" id="UP000301751">
    <property type="component" value="Unassembled WGS sequence"/>
</dbReference>
<dbReference type="RefSeq" id="WP_137732947.1">
    <property type="nucleotide sequence ID" value="NZ_BJCL01000005.1"/>
</dbReference>
<evidence type="ECO:0000313" key="8">
    <source>
        <dbReference type="EMBL" id="GCL63197.1"/>
    </source>
</evidence>
<organism evidence="8 9">
    <name type="scientific">Pseudaquabacterium pictum</name>
    <dbReference type="NCBI Taxonomy" id="2315236"/>
    <lineage>
        <taxon>Bacteria</taxon>
        <taxon>Pseudomonadati</taxon>
        <taxon>Pseudomonadota</taxon>
        <taxon>Betaproteobacteria</taxon>
        <taxon>Burkholderiales</taxon>
        <taxon>Sphaerotilaceae</taxon>
        <taxon>Pseudaquabacterium</taxon>
    </lineage>
</organism>
<comment type="caution">
    <text evidence="8">The sequence shown here is derived from an EMBL/GenBank/DDBJ whole genome shotgun (WGS) entry which is preliminary data.</text>
</comment>
<evidence type="ECO:0000256" key="4">
    <source>
        <dbReference type="ARBA" id="ARBA00023163"/>
    </source>
</evidence>
<evidence type="ECO:0000256" key="2">
    <source>
        <dbReference type="ARBA" id="ARBA00023015"/>
    </source>
</evidence>
<dbReference type="PANTHER" id="PTHR43214">
    <property type="entry name" value="TWO-COMPONENT RESPONSE REGULATOR"/>
    <property type="match status" value="1"/>
</dbReference>
<dbReference type="InterPro" id="IPR039420">
    <property type="entry name" value="WalR-like"/>
</dbReference>
<dbReference type="InterPro" id="IPR000792">
    <property type="entry name" value="Tscrpt_reg_LuxR_C"/>
</dbReference>
<evidence type="ECO:0000256" key="1">
    <source>
        <dbReference type="ARBA" id="ARBA00022553"/>
    </source>
</evidence>
<dbReference type="SMART" id="SM00448">
    <property type="entry name" value="REC"/>
    <property type="match status" value="1"/>
</dbReference>
<proteinExistence type="predicted"/>
<keyword evidence="4" id="KW-0804">Transcription</keyword>
<dbReference type="Pfam" id="PF00196">
    <property type="entry name" value="GerE"/>
    <property type="match status" value="1"/>
</dbReference>
<dbReference type="InterPro" id="IPR058245">
    <property type="entry name" value="NreC/VraR/RcsB-like_REC"/>
</dbReference>
<dbReference type="GO" id="GO:0003677">
    <property type="term" value="F:DNA binding"/>
    <property type="evidence" value="ECO:0007669"/>
    <property type="project" value="UniProtKB-KW"/>
</dbReference>
<dbReference type="SMART" id="SM00421">
    <property type="entry name" value="HTH_LUXR"/>
    <property type="match status" value="1"/>
</dbReference>
<dbReference type="PROSITE" id="PS50110">
    <property type="entry name" value="RESPONSE_REGULATORY"/>
    <property type="match status" value="1"/>
</dbReference>
<dbReference type="InterPro" id="IPR011006">
    <property type="entry name" value="CheY-like_superfamily"/>
</dbReference>
<dbReference type="Gene3D" id="3.40.50.2300">
    <property type="match status" value="1"/>
</dbReference>
<name>A0A480ASJ2_9BURK</name>
<protein>
    <submittedName>
        <fullName evidence="8">DNA-binding response regulator</fullName>
    </submittedName>
</protein>
<dbReference type="SUPFAM" id="SSF46894">
    <property type="entry name" value="C-terminal effector domain of the bipartite response regulators"/>
    <property type="match status" value="1"/>
</dbReference>
<evidence type="ECO:0000259" key="7">
    <source>
        <dbReference type="PROSITE" id="PS50110"/>
    </source>
</evidence>